<dbReference type="PaxDb" id="4577-GRMZM2G068496_P02"/>
<evidence type="ECO:0000256" key="2">
    <source>
        <dbReference type="ARBA" id="ARBA00022980"/>
    </source>
</evidence>
<evidence type="ECO:0000256" key="4">
    <source>
        <dbReference type="RuleBase" id="RU364026"/>
    </source>
</evidence>
<keyword evidence="2 4" id="KW-0689">Ribosomal protein</keyword>
<evidence type="ECO:0000256" key="3">
    <source>
        <dbReference type="ARBA" id="ARBA00023274"/>
    </source>
</evidence>
<gene>
    <name evidence="6" type="ORF">ZEAMMB73_Zm00001d040617</name>
</gene>
<protein>
    <recommendedName>
        <fullName evidence="4">60S ribosomal protein L29</fullName>
    </recommendedName>
</protein>
<dbReference type="eggNOG" id="KOG3504">
    <property type="taxonomic scope" value="Eukaryota"/>
</dbReference>
<proteinExistence type="inferred from homology"/>
<dbReference type="PANTHER" id="PTHR12884">
    <property type="entry name" value="60S RIBOSOMAL PROTEIN L29"/>
    <property type="match status" value="1"/>
</dbReference>
<name>A0A1D6MRS7_MAIZE</name>
<organism evidence="6">
    <name type="scientific">Zea mays</name>
    <name type="common">Maize</name>
    <dbReference type="NCBI Taxonomy" id="4577"/>
    <lineage>
        <taxon>Eukaryota</taxon>
        <taxon>Viridiplantae</taxon>
        <taxon>Streptophyta</taxon>
        <taxon>Embryophyta</taxon>
        <taxon>Tracheophyta</taxon>
        <taxon>Spermatophyta</taxon>
        <taxon>Magnoliopsida</taxon>
        <taxon>Liliopsida</taxon>
        <taxon>Poales</taxon>
        <taxon>Poaceae</taxon>
        <taxon>PACMAD clade</taxon>
        <taxon>Panicoideae</taxon>
        <taxon>Andropogonodae</taxon>
        <taxon>Andropogoneae</taxon>
        <taxon>Tripsacinae</taxon>
        <taxon>Zea</taxon>
    </lineage>
</organism>
<comment type="similarity">
    <text evidence="1 4">Belongs to the eukaryotic ribosomal protein eL29 family.</text>
</comment>
<evidence type="ECO:0000313" key="6">
    <source>
        <dbReference type="EMBL" id="ONM31675.1"/>
    </source>
</evidence>
<dbReference type="GO" id="GO:1990904">
    <property type="term" value="C:ribonucleoprotein complex"/>
    <property type="evidence" value="ECO:0007669"/>
    <property type="project" value="UniProtKB-KW"/>
</dbReference>
<dbReference type="GO" id="GO:0003735">
    <property type="term" value="F:structural constituent of ribosome"/>
    <property type="evidence" value="ECO:0007669"/>
    <property type="project" value="UniProtKB-UniRule"/>
</dbReference>
<evidence type="ECO:0000256" key="5">
    <source>
        <dbReference type="SAM" id="MobiDB-lite"/>
    </source>
</evidence>
<keyword evidence="3 4" id="KW-0687">Ribonucleoprotein</keyword>
<accession>A0A1D6MRS7</accession>
<dbReference type="AlphaFoldDB" id="A0A1D6MRS7"/>
<dbReference type="PANTHER" id="PTHR12884:SF0">
    <property type="entry name" value="60S RIBOSOMAL PROTEIN L29"/>
    <property type="match status" value="1"/>
</dbReference>
<dbReference type="Gene3D" id="6.10.140.1730">
    <property type="match status" value="1"/>
</dbReference>
<feature type="compositionally biased region" description="Basic residues" evidence="5">
    <location>
        <begin position="15"/>
        <end position="36"/>
    </location>
</feature>
<dbReference type="InterPro" id="IPR002673">
    <property type="entry name" value="Ribosomal_eL29"/>
</dbReference>
<reference evidence="6" key="1">
    <citation type="submission" date="2015-12" db="EMBL/GenBank/DDBJ databases">
        <title>Update maize B73 reference genome by single molecule sequencing technologies.</title>
        <authorList>
            <consortium name="Maize Genome Sequencing Project"/>
            <person name="Ware D."/>
        </authorList>
    </citation>
    <scope>NUCLEOTIDE SEQUENCE [LARGE SCALE GENOMIC DNA]</scope>
    <source>
        <tissue evidence="6">Seedling</tissue>
    </source>
</reference>
<dbReference type="GO" id="GO:0005840">
    <property type="term" value="C:ribosome"/>
    <property type="evidence" value="ECO:0007669"/>
    <property type="project" value="UniProtKB-KW"/>
</dbReference>
<dbReference type="GO" id="GO:0006412">
    <property type="term" value="P:translation"/>
    <property type="evidence" value="ECO:0007669"/>
    <property type="project" value="InterPro"/>
</dbReference>
<evidence type="ECO:0000256" key="1">
    <source>
        <dbReference type="ARBA" id="ARBA00010247"/>
    </source>
</evidence>
<sequence>MAKSKNHTAHNQSFKAHKNGIKKPKRHRQTSTKGVR</sequence>
<dbReference type="EMBL" id="CM007649">
    <property type="protein sequence ID" value="ONM31675.1"/>
    <property type="molecule type" value="Genomic_DNA"/>
</dbReference>
<feature type="region of interest" description="Disordered" evidence="5">
    <location>
        <begin position="1"/>
        <end position="36"/>
    </location>
</feature>
<dbReference type="Pfam" id="PF01779">
    <property type="entry name" value="Ribosomal_L29e"/>
    <property type="match status" value="1"/>
</dbReference>